<comment type="similarity">
    <text evidence="6 7">Belongs to the class I-like SAM-binding methyltransferase superfamily. C5-methyltransferase family.</text>
</comment>
<feature type="active site" evidence="6">
    <location>
        <position position="68"/>
    </location>
</feature>
<reference evidence="8" key="1">
    <citation type="submission" date="2021-03" db="EMBL/GenBank/DDBJ databases">
        <title>Taxonomic study of Clostridium polyendosporum from meadow-gley soil under rice.</title>
        <authorList>
            <person name="Kobayashi H."/>
            <person name="Tanizawa Y."/>
            <person name="Yagura M."/>
        </authorList>
    </citation>
    <scope>NUCLEOTIDE SEQUENCE</scope>
    <source>
        <strain evidence="8">JCM 30710</strain>
    </source>
</reference>
<dbReference type="NCBIfam" id="TIGR00675">
    <property type="entry name" value="dcm"/>
    <property type="match status" value="1"/>
</dbReference>
<dbReference type="SUPFAM" id="SSF53335">
    <property type="entry name" value="S-adenosyl-L-methionine-dependent methyltransferases"/>
    <property type="match status" value="1"/>
</dbReference>
<evidence type="ECO:0000256" key="4">
    <source>
        <dbReference type="ARBA" id="ARBA00022691"/>
    </source>
</evidence>
<name>A0A919S0Y2_9CLOT</name>
<dbReference type="PROSITE" id="PS00095">
    <property type="entry name" value="C5_MTASE_2"/>
    <property type="match status" value="1"/>
</dbReference>
<keyword evidence="9" id="KW-1185">Reference proteome</keyword>
<dbReference type="GO" id="GO:0009307">
    <property type="term" value="P:DNA restriction-modification system"/>
    <property type="evidence" value="ECO:0007669"/>
    <property type="project" value="UniProtKB-KW"/>
</dbReference>
<evidence type="ECO:0000256" key="5">
    <source>
        <dbReference type="ARBA" id="ARBA00022747"/>
    </source>
</evidence>
<dbReference type="InterPro" id="IPR031303">
    <property type="entry name" value="C5_meth_CS"/>
</dbReference>
<accession>A0A919S0Y2</accession>
<evidence type="ECO:0000313" key="8">
    <source>
        <dbReference type="EMBL" id="GIM29844.1"/>
    </source>
</evidence>
<sequence length="399" mass="46380">MGLSRAGEWKVQWANQWEPSRSKQDAYQCYVSHFPSTNAVNIDIAEVNNNPEKYPIPNHTLLVGGFPCQDYSVASTGAKGIQGKKGVLWWEIEKLLRRKRPPFVLLENVDRLLKSPSKQRGRDFGVMLACFRDLGYNVEWRVINAADYGFPQRRRRIFIFAYHNSTNHYSNISKERDIDNYIVNEGFFNKEFPIEEVVLSDNCILDDELIDISNNFSYQFFECGILLNKTIRTYKITPKSVPAKTLSEILEKDVDERFYLSDDLDKWEYMKGAKAEPRKSSTGHEYMYREGALAFPDPIDMPSRTMLTSESSKNRSTHVVRDSQTNRLRVLTPIECERLNGFDDNWTDTGMSEKFRYFCMGNALVVGLIERMGRRLNIIFENEQERLSEIAMTSDKKIR</sequence>
<dbReference type="Gene3D" id="3.40.50.150">
    <property type="entry name" value="Vaccinia Virus protein VP39"/>
    <property type="match status" value="1"/>
</dbReference>
<dbReference type="EC" id="2.1.1.37" evidence="1"/>
<dbReference type="Proteomes" id="UP000679179">
    <property type="component" value="Unassembled WGS sequence"/>
</dbReference>
<dbReference type="EMBL" id="BOPZ01000023">
    <property type="protein sequence ID" value="GIM29844.1"/>
    <property type="molecule type" value="Genomic_DNA"/>
</dbReference>
<comment type="caution">
    <text evidence="8">The sequence shown here is derived from an EMBL/GenBank/DDBJ whole genome shotgun (WGS) entry which is preliminary data.</text>
</comment>
<evidence type="ECO:0000256" key="2">
    <source>
        <dbReference type="ARBA" id="ARBA00022603"/>
    </source>
</evidence>
<evidence type="ECO:0000256" key="1">
    <source>
        <dbReference type="ARBA" id="ARBA00011975"/>
    </source>
</evidence>
<evidence type="ECO:0000256" key="3">
    <source>
        <dbReference type="ARBA" id="ARBA00022679"/>
    </source>
</evidence>
<evidence type="ECO:0000256" key="7">
    <source>
        <dbReference type="RuleBase" id="RU000416"/>
    </source>
</evidence>
<dbReference type="Gene3D" id="3.90.120.10">
    <property type="entry name" value="DNA Methylase, subunit A, domain 2"/>
    <property type="match status" value="1"/>
</dbReference>
<dbReference type="InterPro" id="IPR001525">
    <property type="entry name" value="C5_MeTfrase"/>
</dbReference>
<dbReference type="InterPro" id="IPR050750">
    <property type="entry name" value="C5-MTase"/>
</dbReference>
<dbReference type="InterPro" id="IPR029063">
    <property type="entry name" value="SAM-dependent_MTases_sf"/>
</dbReference>
<dbReference type="PROSITE" id="PS51679">
    <property type="entry name" value="SAM_MT_C5"/>
    <property type="match status" value="1"/>
</dbReference>
<gene>
    <name evidence="8" type="ORF">CPJCM30710_25100</name>
</gene>
<protein>
    <recommendedName>
        <fullName evidence="1">DNA (cytosine-5-)-methyltransferase</fullName>
        <ecNumber evidence="1">2.1.1.37</ecNumber>
    </recommendedName>
</protein>
<dbReference type="GO" id="GO:0003886">
    <property type="term" value="F:DNA (cytosine-5-)-methyltransferase activity"/>
    <property type="evidence" value="ECO:0007669"/>
    <property type="project" value="UniProtKB-EC"/>
</dbReference>
<dbReference type="PANTHER" id="PTHR46098">
    <property type="entry name" value="TRNA (CYTOSINE(38)-C(5))-METHYLTRANSFERASE"/>
    <property type="match status" value="1"/>
</dbReference>
<keyword evidence="2 6" id="KW-0489">Methyltransferase</keyword>
<keyword evidence="3 6" id="KW-0808">Transferase</keyword>
<evidence type="ECO:0000313" key="9">
    <source>
        <dbReference type="Proteomes" id="UP000679179"/>
    </source>
</evidence>
<dbReference type="Pfam" id="PF00145">
    <property type="entry name" value="DNA_methylase"/>
    <property type="match status" value="1"/>
</dbReference>
<organism evidence="8 9">
    <name type="scientific">Clostridium polyendosporum</name>
    <dbReference type="NCBI Taxonomy" id="69208"/>
    <lineage>
        <taxon>Bacteria</taxon>
        <taxon>Bacillati</taxon>
        <taxon>Bacillota</taxon>
        <taxon>Clostridia</taxon>
        <taxon>Eubacteriales</taxon>
        <taxon>Clostridiaceae</taxon>
        <taxon>Clostridium</taxon>
    </lineage>
</organism>
<proteinExistence type="inferred from homology"/>
<dbReference type="GO" id="GO:0032259">
    <property type="term" value="P:methylation"/>
    <property type="evidence" value="ECO:0007669"/>
    <property type="project" value="UniProtKB-KW"/>
</dbReference>
<keyword evidence="4 6" id="KW-0949">S-adenosyl-L-methionine</keyword>
<dbReference type="PANTHER" id="PTHR46098:SF1">
    <property type="entry name" value="TRNA (CYTOSINE(38)-C(5))-METHYLTRANSFERASE"/>
    <property type="match status" value="1"/>
</dbReference>
<dbReference type="AlphaFoldDB" id="A0A919S0Y2"/>
<evidence type="ECO:0000256" key="6">
    <source>
        <dbReference type="PROSITE-ProRule" id="PRU01016"/>
    </source>
</evidence>
<keyword evidence="5" id="KW-0680">Restriction system</keyword>
<dbReference type="PRINTS" id="PR00105">
    <property type="entry name" value="C5METTRFRASE"/>
</dbReference>